<dbReference type="PANTHER" id="PTHR47642:SF5">
    <property type="entry name" value="ATP-DEPENDENT DNA HELICASE"/>
    <property type="match status" value="1"/>
</dbReference>
<dbReference type="InterPro" id="IPR010285">
    <property type="entry name" value="DNA_helicase_pif1-like_DEAD"/>
</dbReference>
<proteinExistence type="inferred from homology"/>
<dbReference type="GO" id="GO:0016787">
    <property type="term" value="F:hydrolase activity"/>
    <property type="evidence" value="ECO:0007669"/>
    <property type="project" value="UniProtKB-KW"/>
</dbReference>
<keyword evidence="1" id="KW-0234">DNA repair</keyword>
<keyword evidence="1" id="KW-0547">Nucleotide-binding</keyword>
<dbReference type="PANTHER" id="PTHR47642">
    <property type="entry name" value="ATP-DEPENDENT DNA HELICASE"/>
    <property type="match status" value="1"/>
</dbReference>
<evidence type="ECO:0000256" key="1">
    <source>
        <dbReference type="RuleBase" id="RU363044"/>
    </source>
</evidence>
<comment type="catalytic activity">
    <reaction evidence="1">
        <text>ATP + H2O = ADP + phosphate + H(+)</text>
        <dbReference type="Rhea" id="RHEA:13065"/>
        <dbReference type="ChEBI" id="CHEBI:15377"/>
        <dbReference type="ChEBI" id="CHEBI:15378"/>
        <dbReference type="ChEBI" id="CHEBI:30616"/>
        <dbReference type="ChEBI" id="CHEBI:43474"/>
        <dbReference type="ChEBI" id="CHEBI:456216"/>
        <dbReference type="EC" id="5.6.2.3"/>
    </reaction>
</comment>
<comment type="cofactor">
    <cofactor evidence="1">
        <name>Mg(2+)</name>
        <dbReference type="ChEBI" id="CHEBI:18420"/>
    </cofactor>
</comment>
<name>A0AAE1H7Z4_9NEOP</name>
<dbReference type="Proteomes" id="UP001219518">
    <property type="component" value="Unassembled WGS sequence"/>
</dbReference>
<dbReference type="EC" id="5.6.2.3" evidence="1"/>
<dbReference type="EMBL" id="JAHWGI010000537">
    <property type="protein sequence ID" value="KAK3916502.1"/>
    <property type="molecule type" value="Genomic_DNA"/>
</dbReference>
<evidence type="ECO:0000313" key="4">
    <source>
        <dbReference type="Proteomes" id="UP001219518"/>
    </source>
</evidence>
<dbReference type="AlphaFoldDB" id="A0AAE1H7Z4"/>
<protein>
    <recommendedName>
        <fullName evidence="1">ATP-dependent DNA helicase</fullName>
        <ecNumber evidence="1">5.6.2.3</ecNumber>
    </recommendedName>
</protein>
<reference evidence="3" key="1">
    <citation type="submission" date="2021-07" db="EMBL/GenBank/DDBJ databases">
        <authorList>
            <person name="Catto M.A."/>
            <person name="Jacobson A."/>
            <person name="Kennedy G."/>
            <person name="Labadie P."/>
            <person name="Hunt B.G."/>
            <person name="Srinivasan R."/>
        </authorList>
    </citation>
    <scope>NUCLEOTIDE SEQUENCE</scope>
    <source>
        <strain evidence="3">PL_HMW_Pooled</strain>
        <tissue evidence="3">Head</tissue>
    </source>
</reference>
<dbReference type="Pfam" id="PF05970">
    <property type="entry name" value="PIF1"/>
    <property type="match status" value="1"/>
</dbReference>
<gene>
    <name evidence="3" type="ORF">KUF71_006273</name>
</gene>
<keyword evidence="1" id="KW-0067">ATP-binding</keyword>
<keyword evidence="1" id="KW-0233">DNA recombination</keyword>
<evidence type="ECO:0000313" key="3">
    <source>
        <dbReference type="EMBL" id="KAK3916502.1"/>
    </source>
</evidence>
<keyword evidence="4" id="KW-1185">Reference proteome</keyword>
<dbReference type="InterPro" id="IPR051055">
    <property type="entry name" value="PIF1_helicase"/>
</dbReference>
<reference evidence="3" key="2">
    <citation type="journal article" date="2023" name="BMC Genomics">
        <title>Pest status, molecular evolution, and epigenetic factors derived from the genome assembly of Frankliniella fusca, a thysanopteran phytovirus vector.</title>
        <authorList>
            <person name="Catto M.A."/>
            <person name="Labadie P.E."/>
            <person name="Jacobson A.L."/>
            <person name="Kennedy G.G."/>
            <person name="Srinivasan R."/>
            <person name="Hunt B.G."/>
        </authorList>
    </citation>
    <scope>NUCLEOTIDE SEQUENCE</scope>
    <source>
        <strain evidence="3">PL_HMW_Pooled</strain>
    </source>
</reference>
<dbReference type="GO" id="GO:0006281">
    <property type="term" value="P:DNA repair"/>
    <property type="evidence" value="ECO:0007669"/>
    <property type="project" value="UniProtKB-KW"/>
</dbReference>
<evidence type="ECO:0000259" key="2">
    <source>
        <dbReference type="Pfam" id="PF05970"/>
    </source>
</evidence>
<comment type="similarity">
    <text evidence="1">Belongs to the helicase family.</text>
</comment>
<dbReference type="GO" id="GO:0006310">
    <property type="term" value="P:DNA recombination"/>
    <property type="evidence" value="ECO:0007669"/>
    <property type="project" value="UniProtKB-KW"/>
</dbReference>
<keyword evidence="1 3" id="KW-0347">Helicase</keyword>
<comment type="caution">
    <text evidence="3">The sequence shown here is derived from an EMBL/GenBank/DDBJ whole genome shotgun (WGS) entry which is preliminary data.</text>
</comment>
<dbReference type="Gene3D" id="3.40.50.300">
    <property type="entry name" value="P-loop containing nucleotide triphosphate hydrolases"/>
    <property type="match status" value="1"/>
</dbReference>
<dbReference type="GO" id="GO:0043139">
    <property type="term" value="F:5'-3' DNA helicase activity"/>
    <property type="evidence" value="ECO:0007669"/>
    <property type="project" value="UniProtKB-EC"/>
</dbReference>
<keyword evidence="1" id="KW-0227">DNA damage</keyword>
<dbReference type="SUPFAM" id="SSF52540">
    <property type="entry name" value="P-loop containing nucleoside triphosphate hydrolases"/>
    <property type="match status" value="2"/>
</dbReference>
<organism evidence="3 4">
    <name type="scientific">Frankliniella fusca</name>
    <dbReference type="NCBI Taxonomy" id="407009"/>
    <lineage>
        <taxon>Eukaryota</taxon>
        <taxon>Metazoa</taxon>
        <taxon>Ecdysozoa</taxon>
        <taxon>Arthropoda</taxon>
        <taxon>Hexapoda</taxon>
        <taxon>Insecta</taxon>
        <taxon>Pterygota</taxon>
        <taxon>Neoptera</taxon>
        <taxon>Paraneoptera</taxon>
        <taxon>Thysanoptera</taxon>
        <taxon>Terebrantia</taxon>
        <taxon>Thripoidea</taxon>
        <taxon>Thripidae</taxon>
        <taxon>Frankliniella</taxon>
    </lineage>
</organism>
<accession>A0AAE1H7Z4</accession>
<dbReference type="GO" id="GO:0005524">
    <property type="term" value="F:ATP binding"/>
    <property type="evidence" value="ECO:0007669"/>
    <property type="project" value="UniProtKB-KW"/>
</dbReference>
<dbReference type="GO" id="GO:0000723">
    <property type="term" value="P:telomere maintenance"/>
    <property type="evidence" value="ECO:0007669"/>
    <property type="project" value="InterPro"/>
</dbReference>
<dbReference type="InterPro" id="IPR027417">
    <property type="entry name" value="P-loop_NTPase"/>
</dbReference>
<feature type="domain" description="DNA helicase Pif1-like DEAD-box helicase" evidence="2">
    <location>
        <begin position="177"/>
        <end position="343"/>
    </location>
</feature>
<sequence>MIKWKSLSLETIVRVFPQCRKITTDVNLNEKYYRNQVLLHVNWRIEDKIKNSAQTWENLYEMHNLTEEENVLCNFTNTNTPNENSDDLDNESLQLIDEDNLDEEFMVLARSGPYTNEILIPLGNREVDLNHDWDASSKTYDIYIWYSDFENFINFHKSNDTSSPVDSSFPFSYVNWSSDQAAVIKQVSNQIEEIKSKQPQTCKTIIVQGKAGTGKSIIIKYITTLLSTELGSNSYILAAPTGVSAVLINGKTLHSVFQFPTLTGEKAKNLSDMLSDIKFLILDEYSMIGCKTLAMINRRCKDANGNTEEDFACLNVILLGDIKQLPPVKDNPFYARLCKTNLAREGRSHIENFHKTFILSTCHRQSDIDFLQVLNKLSDYNVSNDNFQLLRSRFIIEIAPDEENKFANALHLYSTQEEVKMYNIKKLSELIDHNTGNYAPVLKINSKNSCSLAGKKQEAEGLHKEIYLAKNCRIMLKSNLWFDKKLVNGSQGKVIDTIYNGTDFPSVILCEFPSILDLHLSLIKK</sequence>
<keyword evidence="1" id="KW-0378">Hydrolase</keyword>